<protein>
    <submittedName>
        <fullName evidence="1">Uncharacterized protein</fullName>
    </submittedName>
</protein>
<comment type="caution">
    <text evidence="1">The sequence shown here is derived from an EMBL/GenBank/DDBJ whole genome shotgun (WGS) entry which is preliminary data.</text>
</comment>
<organism evidence="1 2">
    <name type="scientific">Acer negundo</name>
    <name type="common">Box elder</name>
    <dbReference type="NCBI Taxonomy" id="4023"/>
    <lineage>
        <taxon>Eukaryota</taxon>
        <taxon>Viridiplantae</taxon>
        <taxon>Streptophyta</taxon>
        <taxon>Embryophyta</taxon>
        <taxon>Tracheophyta</taxon>
        <taxon>Spermatophyta</taxon>
        <taxon>Magnoliopsida</taxon>
        <taxon>eudicotyledons</taxon>
        <taxon>Gunneridae</taxon>
        <taxon>Pentapetalae</taxon>
        <taxon>rosids</taxon>
        <taxon>malvids</taxon>
        <taxon>Sapindales</taxon>
        <taxon>Sapindaceae</taxon>
        <taxon>Hippocastanoideae</taxon>
        <taxon>Acereae</taxon>
        <taxon>Acer</taxon>
    </lineage>
</organism>
<keyword evidence="2" id="KW-1185">Reference proteome</keyword>
<dbReference type="Proteomes" id="UP001064489">
    <property type="component" value="Chromosome 13"/>
</dbReference>
<name>A0AAD5P5I8_ACENE</name>
<dbReference type="EMBL" id="JAJSOW010000002">
    <property type="protein sequence ID" value="KAI9198634.1"/>
    <property type="molecule type" value="Genomic_DNA"/>
</dbReference>
<reference evidence="1 2" key="1">
    <citation type="journal article" date="2022" name="Plant J.">
        <title>Strategies of tolerance reflected in two North American maple genomes.</title>
        <authorList>
            <person name="McEvoy S.L."/>
            <person name="Sezen U.U."/>
            <person name="Trouern-Trend A."/>
            <person name="McMahon S.M."/>
            <person name="Schaberg P.G."/>
            <person name="Yang J."/>
            <person name="Wegrzyn J.L."/>
            <person name="Swenson N.G."/>
        </authorList>
    </citation>
    <scope>NUCLEOTIDE SEQUENCE [LARGE SCALE GENOMIC DNA]</scope>
    <source>
        <strain evidence="1">91603</strain>
    </source>
</reference>
<gene>
    <name evidence="1" type="ORF">LWI28_019445</name>
</gene>
<evidence type="ECO:0000313" key="1">
    <source>
        <dbReference type="EMBL" id="KAI9198634.1"/>
    </source>
</evidence>
<evidence type="ECO:0000313" key="2">
    <source>
        <dbReference type="Proteomes" id="UP001064489"/>
    </source>
</evidence>
<accession>A0AAD5P5I8</accession>
<dbReference type="AlphaFoldDB" id="A0AAD5P5I8"/>
<sequence>MMRVAVWCLQNDYNRMPSMSTVVKVLEGTMEFEAALIATTTEAEEQFGDTTSSLQPSILSGPSELLYQLIMIHGLIFQAFIERFESLTPQIMMTPWKNLLRLFIIFLYSANLLTSQYDDDHDYPSAQLSTSWTNNNFSAINITKPSDSSQLIMRIILLNLPSGSGIGLFWDFSPISHMGPPFLPLHPSE</sequence>
<proteinExistence type="predicted"/>